<dbReference type="VEuPathDB" id="FungiDB:ATEG_06874"/>
<evidence type="ECO:0000313" key="6">
    <source>
        <dbReference type="EMBL" id="EAU32258.1"/>
    </source>
</evidence>
<dbReference type="HOGENOM" id="CLU_024934_9_3_1"/>
<dbReference type="PANTHER" id="PTHR47784:SF9">
    <property type="entry name" value="ZN(II)2CYS6 TRANSCRIPTION FACTOR (EUROFUNG)"/>
    <property type="match status" value="1"/>
</dbReference>
<dbReference type="Pfam" id="PF00172">
    <property type="entry name" value="Zn_clus"/>
    <property type="match status" value="1"/>
</dbReference>
<dbReference type="CDD" id="cd00067">
    <property type="entry name" value="GAL4"/>
    <property type="match status" value="1"/>
</dbReference>
<dbReference type="SMART" id="SM00066">
    <property type="entry name" value="GAL4"/>
    <property type="match status" value="1"/>
</dbReference>
<evidence type="ECO:0000256" key="1">
    <source>
        <dbReference type="ARBA" id="ARBA00023015"/>
    </source>
</evidence>
<keyword evidence="2" id="KW-0238">DNA-binding</keyword>
<evidence type="ECO:0000256" key="3">
    <source>
        <dbReference type="ARBA" id="ARBA00023163"/>
    </source>
</evidence>
<dbReference type="InterPro" id="IPR036864">
    <property type="entry name" value="Zn2-C6_fun-type_DNA-bd_sf"/>
</dbReference>
<dbReference type="OMA" id="HARRPHK"/>
<dbReference type="SUPFAM" id="SSF57701">
    <property type="entry name" value="Zn2/Cys6 DNA-binding domain"/>
    <property type="match status" value="1"/>
</dbReference>
<keyword evidence="4" id="KW-0539">Nucleus</keyword>
<dbReference type="InterPro" id="IPR053157">
    <property type="entry name" value="Sterol_Uptake_Regulator"/>
</dbReference>
<dbReference type="PROSITE" id="PS00463">
    <property type="entry name" value="ZN2_CY6_FUNGAL_1"/>
    <property type="match status" value="1"/>
</dbReference>
<dbReference type="GO" id="GO:0008270">
    <property type="term" value="F:zinc ion binding"/>
    <property type="evidence" value="ECO:0007669"/>
    <property type="project" value="InterPro"/>
</dbReference>
<evidence type="ECO:0000256" key="2">
    <source>
        <dbReference type="ARBA" id="ARBA00023125"/>
    </source>
</evidence>
<evidence type="ECO:0000256" key="4">
    <source>
        <dbReference type="ARBA" id="ARBA00023242"/>
    </source>
</evidence>
<dbReference type="PROSITE" id="PS50048">
    <property type="entry name" value="ZN2_CY6_FUNGAL_2"/>
    <property type="match status" value="1"/>
</dbReference>
<dbReference type="GeneID" id="4318956"/>
<feature type="domain" description="Zn(2)-C6 fungal-type" evidence="5">
    <location>
        <begin position="54"/>
        <end position="84"/>
    </location>
</feature>
<organism evidence="6 7">
    <name type="scientific">Aspergillus terreus (strain NIH 2624 / FGSC A1156)</name>
    <dbReference type="NCBI Taxonomy" id="341663"/>
    <lineage>
        <taxon>Eukaryota</taxon>
        <taxon>Fungi</taxon>
        <taxon>Dikarya</taxon>
        <taxon>Ascomycota</taxon>
        <taxon>Pezizomycotina</taxon>
        <taxon>Eurotiomycetes</taxon>
        <taxon>Eurotiomycetidae</taxon>
        <taxon>Eurotiales</taxon>
        <taxon>Aspergillaceae</taxon>
        <taxon>Aspergillus</taxon>
        <taxon>Aspergillus subgen. Circumdati</taxon>
    </lineage>
</organism>
<accession>Q0CHG8</accession>
<dbReference type="InterPro" id="IPR001138">
    <property type="entry name" value="Zn2Cys6_DnaBD"/>
</dbReference>
<dbReference type="Gene3D" id="4.10.240.10">
    <property type="entry name" value="Zn(2)-C6 fungal-type DNA-binding domain"/>
    <property type="match status" value="1"/>
</dbReference>
<reference evidence="7" key="1">
    <citation type="submission" date="2005-09" db="EMBL/GenBank/DDBJ databases">
        <title>Annotation of the Aspergillus terreus NIH2624 genome.</title>
        <authorList>
            <person name="Birren B.W."/>
            <person name="Lander E.S."/>
            <person name="Galagan J.E."/>
            <person name="Nusbaum C."/>
            <person name="Devon K."/>
            <person name="Henn M."/>
            <person name="Ma L.-J."/>
            <person name="Jaffe D.B."/>
            <person name="Butler J."/>
            <person name="Alvarez P."/>
            <person name="Gnerre S."/>
            <person name="Grabherr M."/>
            <person name="Kleber M."/>
            <person name="Mauceli E.W."/>
            <person name="Brockman W."/>
            <person name="Rounsley S."/>
            <person name="Young S.K."/>
            <person name="LaButti K."/>
            <person name="Pushparaj V."/>
            <person name="DeCaprio D."/>
            <person name="Crawford M."/>
            <person name="Koehrsen M."/>
            <person name="Engels R."/>
            <person name="Montgomery P."/>
            <person name="Pearson M."/>
            <person name="Howarth C."/>
            <person name="Larson L."/>
            <person name="Luoma S."/>
            <person name="White J."/>
            <person name="Alvarado L."/>
            <person name="Kodira C.D."/>
            <person name="Zeng Q."/>
            <person name="Oleary S."/>
            <person name="Yandava C."/>
            <person name="Denning D.W."/>
            <person name="Nierman W.C."/>
            <person name="Milne T."/>
            <person name="Madden K."/>
        </authorList>
    </citation>
    <scope>NUCLEOTIDE SEQUENCE [LARGE SCALE GENOMIC DNA]</scope>
    <source>
        <strain evidence="7">NIH 2624 / FGSC A1156</strain>
    </source>
</reference>
<dbReference type="InterPro" id="IPR021858">
    <property type="entry name" value="Fun_TF"/>
</dbReference>
<dbReference type="PANTHER" id="PTHR47784">
    <property type="entry name" value="STEROL UPTAKE CONTROL PROTEIN 2"/>
    <property type="match status" value="1"/>
</dbReference>
<gene>
    <name evidence="6" type="ORF">ATEG_06874</name>
</gene>
<dbReference type="AlphaFoldDB" id="Q0CHG8"/>
<dbReference type="Pfam" id="PF11951">
    <property type="entry name" value="Fungal_trans_2"/>
    <property type="match status" value="1"/>
</dbReference>
<dbReference type="Proteomes" id="UP000007963">
    <property type="component" value="Unassembled WGS sequence"/>
</dbReference>
<sequence length="451" mass="50395">MAMSAAPSTSSAWSASMALRPEKGNIWQTVFQAFDPDESNVYHSRRPHKKSRAGCLVCKKRRVKCDEQKPSCLRCRKYGALCAYPSLEVSLRSTDNSQALSLPGKPSQMAFSMSLTDMETKIYELLGPCGGIMPHTLKERGASHSIPTIALQHFIKNSTEHTPIASMRNVMRTDMIKVAFSSPYLMYTILGVGLLHLNRVSPGNHLRQLAEAHFWQQAIRLYQKALSAKLTRENMDAILSACLFMGLTSICPEKFEPTDSWVLTNKPGAMNWICLQSGVRCIIELAQPFLADSIWATAFAESASKEWGLFDCSGHIGREGLDPVLADLCGVDDFTTEQTNLYYAPLKYITGLSGLERTAVNASICTSFIGRLEHGFLGLLRERDPPALIILSQWMGMMCTMSQWQPWVEGRVRQECVAICMYLENSPDPRIRGLLEFPAESCGYTLKRNRQ</sequence>
<dbReference type="GO" id="GO:0003677">
    <property type="term" value="F:DNA binding"/>
    <property type="evidence" value="ECO:0007669"/>
    <property type="project" value="UniProtKB-KW"/>
</dbReference>
<dbReference type="eggNOG" id="ENOG502QRM1">
    <property type="taxonomic scope" value="Eukaryota"/>
</dbReference>
<name>Q0CHG8_ASPTN</name>
<evidence type="ECO:0000313" key="7">
    <source>
        <dbReference type="Proteomes" id="UP000007963"/>
    </source>
</evidence>
<protein>
    <recommendedName>
        <fullName evidence="5">Zn(2)-C6 fungal-type domain-containing protein</fullName>
    </recommendedName>
</protein>
<keyword evidence="1" id="KW-0805">Transcription regulation</keyword>
<dbReference type="GO" id="GO:0001228">
    <property type="term" value="F:DNA-binding transcription activator activity, RNA polymerase II-specific"/>
    <property type="evidence" value="ECO:0007669"/>
    <property type="project" value="TreeGrafter"/>
</dbReference>
<dbReference type="OrthoDB" id="416217at2759"/>
<dbReference type="STRING" id="341663.Q0CHG8"/>
<proteinExistence type="predicted"/>
<evidence type="ECO:0000259" key="5">
    <source>
        <dbReference type="PROSITE" id="PS50048"/>
    </source>
</evidence>
<dbReference type="RefSeq" id="XP_001209560.1">
    <property type="nucleotide sequence ID" value="XM_001209560.1"/>
</dbReference>
<dbReference type="EMBL" id="CH476603">
    <property type="protein sequence ID" value="EAU32258.1"/>
    <property type="molecule type" value="Genomic_DNA"/>
</dbReference>
<keyword evidence="3" id="KW-0804">Transcription</keyword>